<comment type="subcellular location">
    <subcellularLocation>
        <location evidence="1 10">Cell membrane</location>
        <topology evidence="1 10">Multi-pass membrane protein</topology>
    </subcellularLocation>
</comment>
<evidence type="ECO:0000256" key="2">
    <source>
        <dbReference type="ARBA" id="ARBA00008445"/>
    </source>
</evidence>
<protein>
    <recommendedName>
        <fullName evidence="10">Protein-export membrane protein SecG</fullName>
    </recommendedName>
</protein>
<evidence type="ECO:0000256" key="6">
    <source>
        <dbReference type="ARBA" id="ARBA00022927"/>
    </source>
</evidence>
<evidence type="ECO:0000313" key="11">
    <source>
        <dbReference type="EMBL" id="CZQ81606.1"/>
    </source>
</evidence>
<dbReference type="GO" id="GO:0005886">
    <property type="term" value="C:plasma membrane"/>
    <property type="evidence" value="ECO:0007669"/>
    <property type="project" value="UniProtKB-SubCell"/>
</dbReference>
<keyword evidence="12" id="KW-1185">Reference proteome</keyword>
<proteinExistence type="inferred from homology"/>
<dbReference type="PANTHER" id="PTHR34182:SF1">
    <property type="entry name" value="PROTEIN-EXPORT MEMBRANE PROTEIN SECG"/>
    <property type="match status" value="1"/>
</dbReference>
<keyword evidence="3 10" id="KW-0813">Transport</keyword>
<name>A0A143Y4L7_9LACT</name>
<keyword evidence="8 10" id="KW-0811">Translocation</keyword>
<keyword evidence="9 10" id="KW-0472">Membrane</keyword>
<gene>
    <name evidence="11" type="ORF">Tpal_220</name>
</gene>
<comment type="similarity">
    <text evidence="2 10">Belongs to the SecG family.</text>
</comment>
<feature type="transmembrane region" description="Helical" evidence="10">
    <location>
        <begin position="55"/>
        <end position="76"/>
    </location>
</feature>
<keyword evidence="4 10" id="KW-1003">Cell membrane</keyword>
<dbReference type="PANTHER" id="PTHR34182">
    <property type="entry name" value="PROTEIN-EXPORT MEMBRANE PROTEIN SECG"/>
    <property type="match status" value="1"/>
</dbReference>
<evidence type="ECO:0000256" key="7">
    <source>
        <dbReference type="ARBA" id="ARBA00022989"/>
    </source>
</evidence>
<dbReference type="PRINTS" id="PR01651">
    <property type="entry name" value="SECGEXPORT"/>
</dbReference>
<reference evidence="11 12" key="1">
    <citation type="submission" date="2016-02" db="EMBL/GenBank/DDBJ databases">
        <authorList>
            <person name="Wen L."/>
            <person name="He K."/>
            <person name="Yang H."/>
        </authorList>
    </citation>
    <scope>NUCLEOTIDE SEQUENCE [LARGE SCALE GENOMIC DNA]</scope>
    <source>
        <strain evidence="11">Trichococcus palustris</strain>
    </source>
</reference>
<keyword evidence="5 10" id="KW-0812">Transmembrane</keyword>
<evidence type="ECO:0000256" key="8">
    <source>
        <dbReference type="ARBA" id="ARBA00023010"/>
    </source>
</evidence>
<keyword evidence="7 10" id="KW-1133">Transmembrane helix</keyword>
<organism evidence="11 12">
    <name type="scientific">Trichococcus palustris</name>
    <dbReference type="NCBI Taxonomy" id="140314"/>
    <lineage>
        <taxon>Bacteria</taxon>
        <taxon>Bacillati</taxon>
        <taxon>Bacillota</taxon>
        <taxon>Bacilli</taxon>
        <taxon>Lactobacillales</taxon>
        <taxon>Carnobacteriaceae</taxon>
        <taxon>Trichococcus</taxon>
    </lineage>
</organism>
<comment type="caution">
    <text evidence="10">Lacks conserved residue(s) required for the propagation of feature annotation.</text>
</comment>
<dbReference type="RefSeq" id="WP_087030161.1">
    <property type="nucleotide sequence ID" value="NZ_FJNE01000001.1"/>
</dbReference>
<dbReference type="Proteomes" id="UP000242754">
    <property type="component" value="Unassembled WGS sequence"/>
</dbReference>
<evidence type="ECO:0000256" key="1">
    <source>
        <dbReference type="ARBA" id="ARBA00004651"/>
    </source>
</evidence>
<dbReference type="Pfam" id="PF03840">
    <property type="entry name" value="SecG"/>
    <property type="match status" value="1"/>
</dbReference>
<dbReference type="EMBL" id="FJNE01000001">
    <property type="protein sequence ID" value="CZQ81606.1"/>
    <property type="molecule type" value="Genomic_DNA"/>
</dbReference>
<dbReference type="GO" id="GO:0015450">
    <property type="term" value="F:protein-transporting ATPase activity"/>
    <property type="evidence" value="ECO:0007669"/>
    <property type="project" value="UniProtKB-UniRule"/>
</dbReference>
<evidence type="ECO:0000256" key="9">
    <source>
        <dbReference type="ARBA" id="ARBA00023136"/>
    </source>
</evidence>
<dbReference type="GO" id="GO:0043952">
    <property type="term" value="P:protein transport by the Sec complex"/>
    <property type="evidence" value="ECO:0007669"/>
    <property type="project" value="TreeGrafter"/>
</dbReference>
<dbReference type="STRING" id="140314.SAMN04488076_10271"/>
<evidence type="ECO:0000256" key="4">
    <source>
        <dbReference type="ARBA" id="ARBA00022475"/>
    </source>
</evidence>
<dbReference type="AlphaFoldDB" id="A0A143Y4L7"/>
<dbReference type="GO" id="GO:0009306">
    <property type="term" value="P:protein secretion"/>
    <property type="evidence" value="ECO:0007669"/>
    <property type="project" value="UniProtKB-UniRule"/>
</dbReference>
<dbReference type="GO" id="GO:0065002">
    <property type="term" value="P:intracellular protein transmembrane transport"/>
    <property type="evidence" value="ECO:0007669"/>
    <property type="project" value="TreeGrafter"/>
</dbReference>
<comment type="function">
    <text evidence="10">Involved in protein export. Participates in an early event of protein translocation.</text>
</comment>
<evidence type="ECO:0000313" key="12">
    <source>
        <dbReference type="Proteomes" id="UP000242754"/>
    </source>
</evidence>
<evidence type="ECO:0000256" key="5">
    <source>
        <dbReference type="ARBA" id="ARBA00022692"/>
    </source>
</evidence>
<sequence length="79" mass="8382">MSLYDVLLTALLIVSVLLTIVVLMQPSKTNAASSLTGGAEQLFGKQKARGFEAVLRQITVVLGALFIILATALTYLSSK</sequence>
<dbReference type="NCBIfam" id="TIGR00810">
    <property type="entry name" value="secG"/>
    <property type="match status" value="1"/>
</dbReference>
<dbReference type="OrthoDB" id="1651166at2"/>
<keyword evidence="6 10" id="KW-0653">Protein transport</keyword>
<evidence type="ECO:0000256" key="10">
    <source>
        <dbReference type="RuleBase" id="RU365087"/>
    </source>
</evidence>
<accession>A0A143Y4L7</accession>
<evidence type="ECO:0000256" key="3">
    <source>
        <dbReference type="ARBA" id="ARBA00022448"/>
    </source>
</evidence>
<dbReference type="InterPro" id="IPR004692">
    <property type="entry name" value="SecG"/>
</dbReference>